<proteinExistence type="predicted"/>
<evidence type="ECO:0000313" key="2">
    <source>
        <dbReference type="Proteomes" id="UP000463700"/>
    </source>
</evidence>
<dbReference type="OrthoDB" id="9801642at2"/>
<organism evidence="1 2">
    <name type="scientific">Paraburkholderia madseniana</name>
    <dbReference type="NCBI Taxonomy" id="2599607"/>
    <lineage>
        <taxon>Bacteria</taxon>
        <taxon>Pseudomonadati</taxon>
        <taxon>Pseudomonadota</taxon>
        <taxon>Betaproteobacteria</taxon>
        <taxon>Burkholderiales</taxon>
        <taxon>Burkholderiaceae</taxon>
        <taxon>Paraburkholderia</taxon>
    </lineage>
</organism>
<evidence type="ECO:0000313" key="1">
    <source>
        <dbReference type="EMBL" id="KAE8755636.1"/>
    </source>
</evidence>
<protein>
    <submittedName>
        <fullName evidence="1">Uncharacterized protein</fullName>
    </submittedName>
</protein>
<comment type="caution">
    <text evidence="1">The sequence shown here is derived from an EMBL/GenBank/DDBJ whole genome shotgun (WGS) entry which is preliminary data.</text>
</comment>
<reference evidence="1 2" key="1">
    <citation type="journal article" date="2020" name="Int. J. Syst. Evol. Microbiol.">
        <title>Paraburkholderia madseniana sp. nov., a phenolic acid-degrading bacterium isolated from acidic forest soil.</title>
        <authorList>
            <person name="Wilhelm R.C."/>
            <person name="Murphy S.J.L."/>
            <person name="Feriancek N.M."/>
            <person name="Karasz D.C."/>
            <person name="DeRito C.M."/>
            <person name="Newman J.D."/>
            <person name="Buckley D.H."/>
        </authorList>
    </citation>
    <scope>NUCLEOTIDE SEQUENCE [LARGE SCALE GENOMIC DNA]</scope>
    <source>
        <strain evidence="1 2">RP11</strain>
    </source>
</reference>
<name>A0A6N6W5D8_9BURK</name>
<gene>
    <name evidence="1" type="ORF">FSO04_33260</name>
</gene>
<dbReference type="AlphaFoldDB" id="A0A6N6W5D8"/>
<dbReference type="Proteomes" id="UP000463700">
    <property type="component" value="Unassembled WGS sequence"/>
</dbReference>
<sequence>MTVIRFNYNLKSKFFDAEKLWQRSLPKVPGQIGETIVSTVEHPATGGMLIFGIDPRLVDFLAADGFPFEVD</sequence>
<dbReference type="EMBL" id="VOSW01000083">
    <property type="protein sequence ID" value="KAE8755636.1"/>
    <property type="molecule type" value="Genomic_DNA"/>
</dbReference>
<accession>A0A6N6W5D8</accession>
<dbReference type="RefSeq" id="WP_154565820.1">
    <property type="nucleotide sequence ID" value="NZ_VOSW01000083.1"/>
</dbReference>